<dbReference type="PANTHER" id="PTHR47098">
    <property type="entry name" value="PROTEIN MAK32"/>
    <property type="match status" value="1"/>
</dbReference>
<evidence type="ECO:0000313" key="4">
    <source>
        <dbReference type="Proteomes" id="UP001182556"/>
    </source>
</evidence>
<dbReference type="Pfam" id="PF00294">
    <property type="entry name" value="PfkB"/>
    <property type="match status" value="1"/>
</dbReference>
<feature type="region of interest" description="Disordered" evidence="1">
    <location>
        <begin position="29"/>
        <end position="116"/>
    </location>
</feature>
<feature type="compositionally biased region" description="Low complexity" evidence="1">
    <location>
        <begin position="68"/>
        <end position="79"/>
    </location>
</feature>
<proteinExistence type="predicted"/>
<accession>A0AAD9CZ98</accession>
<gene>
    <name evidence="3" type="ORF">DB88DRAFT_473777</name>
</gene>
<dbReference type="InterPro" id="IPR011611">
    <property type="entry name" value="PfkB_dom"/>
</dbReference>
<feature type="compositionally biased region" description="Low complexity" evidence="1">
    <location>
        <begin position="44"/>
        <end position="60"/>
    </location>
</feature>
<dbReference type="Proteomes" id="UP001182556">
    <property type="component" value="Unassembled WGS sequence"/>
</dbReference>
<organism evidence="3 4">
    <name type="scientific">Papiliotrema laurentii</name>
    <name type="common">Cryptococcus laurentii</name>
    <dbReference type="NCBI Taxonomy" id="5418"/>
    <lineage>
        <taxon>Eukaryota</taxon>
        <taxon>Fungi</taxon>
        <taxon>Dikarya</taxon>
        <taxon>Basidiomycota</taxon>
        <taxon>Agaricomycotina</taxon>
        <taxon>Tremellomycetes</taxon>
        <taxon>Tremellales</taxon>
        <taxon>Rhynchogastremaceae</taxon>
        <taxon>Papiliotrema</taxon>
    </lineage>
</organism>
<dbReference type="PANTHER" id="PTHR47098:SF2">
    <property type="entry name" value="PROTEIN MAK32"/>
    <property type="match status" value="1"/>
</dbReference>
<dbReference type="InterPro" id="IPR029056">
    <property type="entry name" value="Ribokinase-like"/>
</dbReference>
<reference evidence="3" key="1">
    <citation type="submission" date="2023-02" db="EMBL/GenBank/DDBJ databases">
        <title>Identification and recombinant expression of a fungal hydrolase from Papiliotrema laurentii that hydrolyzes apple cutin and clears colloidal polyester polyurethane.</title>
        <authorList>
            <consortium name="DOE Joint Genome Institute"/>
            <person name="Roman V.A."/>
            <person name="Bojanowski C."/>
            <person name="Crable B.R."/>
            <person name="Wagner D.N."/>
            <person name="Hung C.S."/>
            <person name="Nadeau L.J."/>
            <person name="Schratz L."/>
            <person name="Haridas S."/>
            <person name="Pangilinan J."/>
            <person name="Lipzen A."/>
            <person name="Na H."/>
            <person name="Yan M."/>
            <person name="Ng V."/>
            <person name="Grigoriev I.V."/>
            <person name="Spatafora J.W."/>
            <person name="Barlow D."/>
            <person name="Biffinger J."/>
            <person name="Kelley-Loughnane N."/>
            <person name="Varaljay V.A."/>
            <person name="Crookes-Goodson W.J."/>
        </authorList>
    </citation>
    <scope>NUCLEOTIDE SEQUENCE</scope>
    <source>
        <strain evidence="3">5307AH</strain>
    </source>
</reference>
<evidence type="ECO:0000256" key="1">
    <source>
        <dbReference type="SAM" id="MobiDB-lite"/>
    </source>
</evidence>
<sequence>MSPYTVVHPPPTLISIGTFLIDAFDTPPRPVIDRNPIPIHPSVSRGTRPPTPDSPTSSTVPSPPPRPLAAATQTAPPLLGRSTAAPPPILTDKRHFIDTPISTPTESGCSTPQLQFDEPPPDHPFEYLGGGGLYNLVGARIFLPDTALKTLVDRAPGGADLRDDLKQQIEVFGDMFVWNEGPGTRMTRSRIRYDGDTRLYHPDIKPPHRKLSDLIGTPLQQAQYLHVSPPFSSEDVWALQQEIAKLTSDKVEGAWAPRLVFEPTPPSCHVGQRIWLEKVSPGLHVLSPNHEELLSFYGHPKTSTADPLLVETLENVMLHLLHTIGIGKEGKGILAVRCGRLGSCIGTRSGGLKWFPAYFSGDEECRVKDVTGAGNAFIGGYVAGLTLTDEDAYEAAVYATVAASFVVEQVGLPTMQPSVDGSPELWNGASPRERVALLRSRWSAAGLL</sequence>
<dbReference type="AlphaFoldDB" id="A0AAD9CZ98"/>
<feature type="domain" description="Carbohydrate kinase PfkB" evidence="2">
    <location>
        <begin position="218"/>
        <end position="414"/>
    </location>
</feature>
<keyword evidence="4" id="KW-1185">Reference proteome</keyword>
<dbReference type="SUPFAM" id="SSF53613">
    <property type="entry name" value="Ribokinase-like"/>
    <property type="match status" value="1"/>
</dbReference>
<evidence type="ECO:0000259" key="2">
    <source>
        <dbReference type="Pfam" id="PF00294"/>
    </source>
</evidence>
<name>A0AAD9CZ98_PAPLA</name>
<dbReference type="EMBL" id="JAODAN010000007">
    <property type="protein sequence ID" value="KAK1923148.1"/>
    <property type="molecule type" value="Genomic_DNA"/>
</dbReference>
<evidence type="ECO:0000313" key="3">
    <source>
        <dbReference type="EMBL" id="KAK1923148.1"/>
    </source>
</evidence>
<comment type="caution">
    <text evidence="3">The sequence shown here is derived from an EMBL/GenBank/DDBJ whole genome shotgun (WGS) entry which is preliminary data.</text>
</comment>
<protein>
    <submittedName>
        <fullName evidence="3">Ribokinase-like protein</fullName>
    </submittedName>
</protein>
<feature type="compositionally biased region" description="Polar residues" evidence="1">
    <location>
        <begin position="100"/>
        <end position="114"/>
    </location>
</feature>
<dbReference type="Gene3D" id="3.40.1190.20">
    <property type="match status" value="1"/>
</dbReference>